<sequence>MAEEGIYAALLAENNARCNPPLDEEEVRKIAHSVSRYQSNLPVKKHYHGNTIEANMKRIIDVLKESDALRFCNNPMEFIQHLESAN</sequence>
<evidence type="ECO:0000259" key="1">
    <source>
        <dbReference type="Pfam" id="PF08708"/>
    </source>
</evidence>
<evidence type="ECO:0000313" key="3">
    <source>
        <dbReference type="Proteomes" id="UP000092931"/>
    </source>
</evidence>
<protein>
    <recommendedName>
        <fullName evidence="1">Primase C-terminal 1 domain-containing protein</fullName>
    </recommendedName>
</protein>
<gene>
    <name evidence="2" type="ORF">CSTERLE_11710</name>
</gene>
<dbReference type="EMBL" id="CP014673">
    <property type="protein sequence ID" value="ANX02187.1"/>
    <property type="molecule type" value="Genomic_DNA"/>
</dbReference>
<dbReference type="Pfam" id="PF08708">
    <property type="entry name" value="PriCT_1"/>
    <property type="match status" value="1"/>
</dbReference>
<name>A0A1B1YN30_THEST</name>
<organism evidence="2 3">
    <name type="scientific">Thermoclostridium stercorarium subsp. leptospartum DSM 9219</name>
    <dbReference type="NCBI Taxonomy" id="1346611"/>
    <lineage>
        <taxon>Bacteria</taxon>
        <taxon>Bacillati</taxon>
        <taxon>Bacillota</taxon>
        <taxon>Clostridia</taxon>
        <taxon>Eubacteriales</taxon>
        <taxon>Oscillospiraceae</taxon>
        <taxon>Thermoclostridium</taxon>
    </lineage>
</organism>
<dbReference type="RefSeq" id="WP_065821061.1">
    <property type="nucleotide sequence ID" value="NZ_CP014673.1"/>
</dbReference>
<evidence type="ECO:0000313" key="2">
    <source>
        <dbReference type="EMBL" id="ANX02187.1"/>
    </source>
</evidence>
<dbReference type="InterPro" id="IPR014820">
    <property type="entry name" value="PriCT_1"/>
</dbReference>
<dbReference type="Proteomes" id="UP000092931">
    <property type="component" value="Chromosome"/>
</dbReference>
<dbReference type="AlphaFoldDB" id="A0A1B1YN30"/>
<proteinExistence type="predicted"/>
<feature type="domain" description="Primase C-terminal 1" evidence="1">
    <location>
        <begin position="2"/>
        <end position="40"/>
    </location>
</feature>
<accession>A0A1B1YN30</accession>
<reference evidence="2 3" key="1">
    <citation type="submission" date="2016-02" db="EMBL/GenBank/DDBJ databases">
        <title>Comparison of Clostridium stercorarium subspecies using comparative genomics and transcriptomics.</title>
        <authorList>
            <person name="Schellenberg J."/>
            <person name="Thallinger G."/>
            <person name="Levin D.B."/>
            <person name="Zhang X."/>
            <person name="Alvare G."/>
            <person name="Fristensky B."/>
            <person name="Sparling R."/>
        </authorList>
    </citation>
    <scope>NUCLEOTIDE SEQUENCE [LARGE SCALE GENOMIC DNA]</scope>
    <source>
        <strain evidence="2 3">DSM 9219</strain>
    </source>
</reference>